<feature type="transmembrane region" description="Helical" evidence="1">
    <location>
        <begin position="365"/>
        <end position="388"/>
    </location>
</feature>
<accession>A0A3B0TFZ3</accession>
<feature type="transmembrane region" description="Helical" evidence="1">
    <location>
        <begin position="30"/>
        <end position="53"/>
    </location>
</feature>
<feature type="transmembrane region" description="Helical" evidence="1">
    <location>
        <begin position="400"/>
        <end position="416"/>
    </location>
</feature>
<feature type="transmembrane region" description="Helical" evidence="1">
    <location>
        <begin position="6"/>
        <end position="23"/>
    </location>
</feature>
<feature type="transmembrane region" description="Helical" evidence="1">
    <location>
        <begin position="258"/>
        <end position="276"/>
    </location>
</feature>
<keyword evidence="1" id="KW-0812">Transmembrane</keyword>
<proteinExistence type="predicted"/>
<feature type="transmembrane region" description="Helical" evidence="1">
    <location>
        <begin position="422"/>
        <end position="439"/>
    </location>
</feature>
<evidence type="ECO:0008006" key="3">
    <source>
        <dbReference type="Google" id="ProtNLM"/>
    </source>
</evidence>
<keyword evidence="1" id="KW-1133">Transmembrane helix</keyword>
<keyword evidence="1" id="KW-0472">Membrane</keyword>
<dbReference type="EMBL" id="UOEL01000144">
    <property type="protein sequence ID" value="VAW17551.1"/>
    <property type="molecule type" value="Genomic_DNA"/>
</dbReference>
<feature type="transmembrane region" description="Helical" evidence="1">
    <location>
        <begin position="118"/>
        <end position="137"/>
    </location>
</feature>
<organism evidence="2">
    <name type="scientific">hydrothermal vent metagenome</name>
    <dbReference type="NCBI Taxonomy" id="652676"/>
    <lineage>
        <taxon>unclassified sequences</taxon>
        <taxon>metagenomes</taxon>
        <taxon>ecological metagenomes</taxon>
    </lineage>
</organism>
<feature type="transmembrane region" description="Helical" evidence="1">
    <location>
        <begin position="220"/>
        <end position="237"/>
    </location>
</feature>
<feature type="transmembrane region" description="Helical" evidence="1">
    <location>
        <begin position="196"/>
        <end position="214"/>
    </location>
</feature>
<reference evidence="2" key="1">
    <citation type="submission" date="2018-06" db="EMBL/GenBank/DDBJ databases">
        <authorList>
            <person name="Zhirakovskaya E."/>
        </authorList>
    </citation>
    <scope>NUCLEOTIDE SEQUENCE</scope>
</reference>
<feature type="transmembrane region" description="Helical" evidence="1">
    <location>
        <begin position="73"/>
        <end position="97"/>
    </location>
</feature>
<protein>
    <recommendedName>
        <fullName evidence="3">Oligosaccharide repeat unit polymerase</fullName>
    </recommendedName>
</protein>
<feature type="transmembrane region" description="Helical" evidence="1">
    <location>
        <begin position="169"/>
        <end position="189"/>
    </location>
</feature>
<evidence type="ECO:0000256" key="1">
    <source>
        <dbReference type="SAM" id="Phobius"/>
    </source>
</evidence>
<gene>
    <name evidence="2" type="ORF">MNBD_BACTEROID03-1954</name>
</gene>
<evidence type="ECO:0000313" key="2">
    <source>
        <dbReference type="EMBL" id="VAW17551.1"/>
    </source>
</evidence>
<name>A0A3B0TFZ3_9ZZZZ</name>
<dbReference type="AlphaFoldDB" id="A0A3B0TFZ3"/>
<sequence>MAITYILLVVLLAHIVLFRKLIFRWNVFGVFFIATLLFSIIGIMALPFFKPYFMKAFISFKLELITDAQIVKTQLIATVGFLTVLYAYIFGIVGVYKRLKCINHFDIPEKIKDNLSRTNFYVLTIAVLLFIFIYLFIKRDVLVLGILEGLLGRNPDAILLSRRAITSSYLYTIIIYNVLPFITIASFYLSLKRKVLLNKVLFGMLFSLSFFLILSLFQKRPLIIFMLSLFISGFVFKENLLPKKEKIVKPKKGKKRKYILYLSALFTLLLVLYYSATTYQFENVFQAATKLSEIVLTRVFGRLSIPAFFYVHYFPEVGDHYGFTNIGLLSKVFGFEHFPDTQILFGHFSTVKMEGSLAINSVMDFYGAFGYFGLLFGNMFLGLLLAVLDTFLDRLEKNSVNLIFIVFCFVFAYYLSQASLPRALLGYGFTFFVLVWFFLQKGFKVKFRRL</sequence>